<evidence type="ECO:0000256" key="1">
    <source>
        <dbReference type="SAM" id="MobiDB-lite"/>
    </source>
</evidence>
<comment type="caution">
    <text evidence="2">The sequence shown here is derived from an EMBL/GenBank/DDBJ whole genome shotgun (WGS) entry which is preliminary data.</text>
</comment>
<dbReference type="AlphaFoldDB" id="A0A9Q1G946"/>
<proteinExistence type="predicted"/>
<evidence type="ECO:0000313" key="3">
    <source>
        <dbReference type="Proteomes" id="UP001152622"/>
    </source>
</evidence>
<keyword evidence="3" id="KW-1185">Reference proteome</keyword>
<reference evidence="2" key="1">
    <citation type="journal article" date="2023" name="Science">
        <title>Genome structures resolve the early diversification of teleost fishes.</title>
        <authorList>
            <person name="Parey E."/>
            <person name="Louis A."/>
            <person name="Montfort J."/>
            <person name="Bouchez O."/>
            <person name="Roques C."/>
            <person name="Iampietro C."/>
            <person name="Lluch J."/>
            <person name="Castinel A."/>
            <person name="Donnadieu C."/>
            <person name="Desvignes T."/>
            <person name="Floi Bucao C."/>
            <person name="Jouanno E."/>
            <person name="Wen M."/>
            <person name="Mejri S."/>
            <person name="Dirks R."/>
            <person name="Jansen H."/>
            <person name="Henkel C."/>
            <person name="Chen W.J."/>
            <person name="Zahm M."/>
            <person name="Cabau C."/>
            <person name="Klopp C."/>
            <person name="Thompson A.W."/>
            <person name="Robinson-Rechavi M."/>
            <person name="Braasch I."/>
            <person name="Lecointre G."/>
            <person name="Bobe J."/>
            <person name="Postlethwait J.H."/>
            <person name="Berthelot C."/>
            <person name="Roest Crollius H."/>
            <person name="Guiguen Y."/>
        </authorList>
    </citation>
    <scope>NUCLEOTIDE SEQUENCE</scope>
    <source>
        <strain evidence="2">WJC10195</strain>
    </source>
</reference>
<accession>A0A9Q1G946</accession>
<evidence type="ECO:0000313" key="2">
    <source>
        <dbReference type="EMBL" id="KAJ8379762.1"/>
    </source>
</evidence>
<dbReference type="Proteomes" id="UP001152622">
    <property type="component" value="Chromosome 1"/>
</dbReference>
<organism evidence="2 3">
    <name type="scientific">Synaphobranchus kaupii</name>
    <name type="common">Kaup's arrowtooth eel</name>
    <dbReference type="NCBI Taxonomy" id="118154"/>
    <lineage>
        <taxon>Eukaryota</taxon>
        <taxon>Metazoa</taxon>
        <taxon>Chordata</taxon>
        <taxon>Craniata</taxon>
        <taxon>Vertebrata</taxon>
        <taxon>Euteleostomi</taxon>
        <taxon>Actinopterygii</taxon>
        <taxon>Neopterygii</taxon>
        <taxon>Teleostei</taxon>
        <taxon>Anguilliformes</taxon>
        <taxon>Synaphobranchidae</taxon>
        <taxon>Synaphobranchus</taxon>
    </lineage>
</organism>
<feature type="region of interest" description="Disordered" evidence="1">
    <location>
        <begin position="77"/>
        <end position="98"/>
    </location>
</feature>
<dbReference type="EMBL" id="JAINUF010000001">
    <property type="protein sequence ID" value="KAJ8379762.1"/>
    <property type="molecule type" value="Genomic_DNA"/>
</dbReference>
<name>A0A9Q1G946_SYNKA</name>
<protein>
    <submittedName>
        <fullName evidence="2">Uncharacterized protein</fullName>
    </submittedName>
</protein>
<sequence length="98" mass="10382">MGLPMTNGVARQRAVAVFGKPPHVTGARLSGVTGAEASRSLLTLTGETQRVCHLLKRHPGNPQTMLCASGPLGTAHRRAGLQTRQAARLAGSLNDRYR</sequence>
<gene>
    <name evidence="2" type="ORF">SKAU_G00005400</name>
</gene>